<dbReference type="Proteomes" id="UP000683139">
    <property type="component" value="Unassembled WGS sequence"/>
</dbReference>
<dbReference type="PANTHER" id="PTHR43377:SF1">
    <property type="entry name" value="BILIVERDIN REDUCTASE A"/>
    <property type="match status" value="1"/>
</dbReference>
<protein>
    <recommendedName>
        <fullName evidence="5">Gfo/Idh/MocA family oxidoreductase</fullName>
    </recommendedName>
</protein>
<dbReference type="Gene3D" id="3.30.360.10">
    <property type="entry name" value="Dihydrodipicolinate Reductase, domain 2"/>
    <property type="match status" value="1"/>
</dbReference>
<accession>A0A919YN65</accession>
<dbReference type="SUPFAM" id="SSF51735">
    <property type="entry name" value="NAD(P)-binding Rossmann-fold domains"/>
    <property type="match status" value="1"/>
</dbReference>
<dbReference type="InterPro" id="IPR000683">
    <property type="entry name" value="Gfo/Idh/MocA-like_OxRdtase_N"/>
</dbReference>
<dbReference type="InterPro" id="IPR051450">
    <property type="entry name" value="Gfo/Idh/MocA_Oxidoreductases"/>
</dbReference>
<dbReference type="SUPFAM" id="SSF55347">
    <property type="entry name" value="Glyceraldehyde-3-phosphate dehydrogenase-like, C-terminal domain"/>
    <property type="match status" value="1"/>
</dbReference>
<evidence type="ECO:0000259" key="1">
    <source>
        <dbReference type="Pfam" id="PF01408"/>
    </source>
</evidence>
<dbReference type="RefSeq" id="WP_213514580.1">
    <property type="nucleotide sequence ID" value="NZ_BOSE01000003.1"/>
</dbReference>
<keyword evidence="4" id="KW-1185">Reference proteome</keyword>
<dbReference type="Pfam" id="PF22725">
    <property type="entry name" value="GFO_IDH_MocA_C3"/>
    <property type="match status" value="1"/>
</dbReference>
<organism evidence="3 4">
    <name type="scientific">Paenibacillus montaniterrae</name>
    <dbReference type="NCBI Taxonomy" id="429341"/>
    <lineage>
        <taxon>Bacteria</taxon>
        <taxon>Bacillati</taxon>
        <taxon>Bacillota</taxon>
        <taxon>Bacilli</taxon>
        <taxon>Bacillales</taxon>
        <taxon>Paenibacillaceae</taxon>
        <taxon>Paenibacillus</taxon>
    </lineage>
</organism>
<dbReference type="Gene3D" id="3.40.50.720">
    <property type="entry name" value="NAD(P)-binding Rossmann-like Domain"/>
    <property type="match status" value="1"/>
</dbReference>
<evidence type="ECO:0000313" key="3">
    <source>
        <dbReference type="EMBL" id="GIP16315.1"/>
    </source>
</evidence>
<dbReference type="InterPro" id="IPR055170">
    <property type="entry name" value="GFO_IDH_MocA-like_dom"/>
</dbReference>
<evidence type="ECO:0000313" key="4">
    <source>
        <dbReference type="Proteomes" id="UP000683139"/>
    </source>
</evidence>
<gene>
    <name evidence="3" type="ORF">J40TS1_19570</name>
</gene>
<comment type="caution">
    <text evidence="3">The sequence shown here is derived from an EMBL/GenBank/DDBJ whole genome shotgun (WGS) entry which is preliminary data.</text>
</comment>
<feature type="domain" description="GFO/IDH/MocA-like oxidoreductase" evidence="2">
    <location>
        <begin position="154"/>
        <end position="249"/>
    </location>
</feature>
<dbReference type="PANTHER" id="PTHR43377">
    <property type="entry name" value="BILIVERDIN REDUCTASE A"/>
    <property type="match status" value="1"/>
</dbReference>
<dbReference type="Pfam" id="PF01408">
    <property type="entry name" value="GFO_IDH_MocA"/>
    <property type="match status" value="1"/>
</dbReference>
<reference evidence="3" key="1">
    <citation type="submission" date="2021-03" db="EMBL/GenBank/DDBJ databases">
        <title>Antimicrobial resistance genes in bacteria isolated from Japanese honey, and their potential for conferring macrolide and lincosamide resistance in the American foulbrood pathogen Paenibacillus larvae.</title>
        <authorList>
            <person name="Okamoto M."/>
            <person name="Kumagai M."/>
            <person name="Kanamori H."/>
            <person name="Takamatsu D."/>
        </authorList>
    </citation>
    <scope>NUCLEOTIDE SEQUENCE</scope>
    <source>
        <strain evidence="3">J40TS1</strain>
    </source>
</reference>
<dbReference type="GO" id="GO:0000166">
    <property type="term" value="F:nucleotide binding"/>
    <property type="evidence" value="ECO:0007669"/>
    <property type="project" value="InterPro"/>
</dbReference>
<dbReference type="EMBL" id="BOSE01000003">
    <property type="protein sequence ID" value="GIP16315.1"/>
    <property type="molecule type" value="Genomic_DNA"/>
</dbReference>
<sequence>MSLKIGMIGTGWFADMHAKLLTQQEAVEVVAVTGSTQEKAQQFAAKLPNAKGYGEVEQMLDAHQLDAVYICTPPFAHGSFEEQCIKRGIPFLVEKPLSSEADLPHKLLQGIQEKQLITSVGYHFRYMDGAERAKQFLAERKLALALGYWMGGAPGGTWWRRQERSGGQFVEQTTHIVDLLRYLAGEVTEVYAAFHEGILSEQDPNANVADAGTVTLKLSNGTVATISNTCILPAGDHAGLHIYTNAGKLEISHGGVKDFTAGQIVEYLNKSNPYEKQMAAFLHAVRTGDTSRIRSSYEDAYQTHRVTMAANQSAASGHAIKL</sequence>
<name>A0A919YN65_9BACL</name>
<dbReference type="AlphaFoldDB" id="A0A919YN65"/>
<proteinExistence type="predicted"/>
<feature type="domain" description="Gfo/Idh/MocA-like oxidoreductase N-terminal" evidence="1">
    <location>
        <begin position="3"/>
        <end position="122"/>
    </location>
</feature>
<evidence type="ECO:0000259" key="2">
    <source>
        <dbReference type="Pfam" id="PF22725"/>
    </source>
</evidence>
<dbReference type="InterPro" id="IPR036291">
    <property type="entry name" value="NAD(P)-bd_dom_sf"/>
</dbReference>
<evidence type="ECO:0008006" key="5">
    <source>
        <dbReference type="Google" id="ProtNLM"/>
    </source>
</evidence>